<keyword evidence="1" id="KW-1133">Transmembrane helix</keyword>
<comment type="caution">
    <text evidence="2">The sequence shown here is derived from an EMBL/GenBank/DDBJ whole genome shotgun (WGS) entry which is preliminary data.</text>
</comment>
<evidence type="ECO:0000313" key="3">
    <source>
        <dbReference type="Proteomes" id="UP001273136"/>
    </source>
</evidence>
<accession>A0AAE4S9T6</accession>
<keyword evidence="1" id="KW-0812">Transmembrane</keyword>
<organism evidence="2 3">
    <name type="scientific">Methanorbis furvi</name>
    <dbReference type="NCBI Taxonomy" id="3028299"/>
    <lineage>
        <taxon>Archaea</taxon>
        <taxon>Methanobacteriati</taxon>
        <taxon>Methanobacteriota</taxon>
        <taxon>Stenosarchaea group</taxon>
        <taxon>Methanomicrobia</taxon>
        <taxon>Methanomicrobiales</taxon>
        <taxon>Methanocorpusculaceae</taxon>
        <taxon>Methanorbis</taxon>
    </lineage>
</organism>
<dbReference type="RefSeq" id="WP_338093666.1">
    <property type="nucleotide sequence ID" value="NZ_JAWDKA010000002.1"/>
</dbReference>
<dbReference type="Proteomes" id="UP001273136">
    <property type="component" value="Unassembled WGS sequence"/>
</dbReference>
<proteinExistence type="predicted"/>
<feature type="transmembrane region" description="Helical" evidence="1">
    <location>
        <begin position="12"/>
        <end position="29"/>
    </location>
</feature>
<name>A0AAE4S9T6_9EURY</name>
<feature type="transmembrane region" description="Helical" evidence="1">
    <location>
        <begin position="35"/>
        <end position="56"/>
    </location>
</feature>
<feature type="transmembrane region" description="Helical" evidence="1">
    <location>
        <begin position="89"/>
        <end position="111"/>
    </location>
</feature>
<keyword evidence="1" id="KW-0472">Membrane</keyword>
<feature type="transmembrane region" description="Helical" evidence="1">
    <location>
        <begin position="65"/>
        <end position="83"/>
    </location>
</feature>
<protein>
    <recommendedName>
        <fullName evidence="4">Transmembrane protein</fullName>
    </recommendedName>
</protein>
<sequence>MSDNLQAKMGIILASLICLPQFAIFIPYYDSFGRVSQTIFVILFFLLPCLGAYLYLRDMKPASKYFVYIFIGIAAAFAVFVLLNASGLSLLSAMMLCLFSPLICYLLLAVFPKTRCVELTKKLSIIFTIAAVILAFGGGWYARYMHMAGINAMALLGWGIYAMILAPIFVLIFIYAGVTSLSEKN</sequence>
<dbReference type="EMBL" id="JAWDKA010000002">
    <property type="protein sequence ID" value="MDV0441274.1"/>
    <property type="molecule type" value="Genomic_DNA"/>
</dbReference>
<gene>
    <name evidence="2" type="ORF">McpAg1_04560</name>
</gene>
<feature type="transmembrane region" description="Helical" evidence="1">
    <location>
        <begin position="154"/>
        <end position="178"/>
    </location>
</feature>
<evidence type="ECO:0000313" key="2">
    <source>
        <dbReference type="EMBL" id="MDV0441274.1"/>
    </source>
</evidence>
<reference evidence="2" key="1">
    <citation type="submission" date="2023-06" db="EMBL/GenBank/DDBJ databases">
        <title>Genome sequence of Methancorpusculaceae sp. Ag1.</title>
        <authorList>
            <person name="Protasov E."/>
            <person name="Platt K."/>
            <person name="Poehlein A."/>
            <person name="Daniel R."/>
            <person name="Brune A."/>
        </authorList>
    </citation>
    <scope>NUCLEOTIDE SEQUENCE</scope>
    <source>
        <strain evidence="2">Ag1</strain>
    </source>
</reference>
<evidence type="ECO:0000256" key="1">
    <source>
        <dbReference type="SAM" id="Phobius"/>
    </source>
</evidence>
<evidence type="ECO:0008006" key="4">
    <source>
        <dbReference type="Google" id="ProtNLM"/>
    </source>
</evidence>
<feature type="transmembrane region" description="Helical" evidence="1">
    <location>
        <begin position="123"/>
        <end position="142"/>
    </location>
</feature>
<dbReference type="AlphaFoldDB" id="A0AAE4S9T6"/>
<keyword evidence="3" id="KW-1185">Reference proteome</keyword>